<protein>
    <submittedName>
        <fullName evidence="3">Metallophosphoesterase</fullName>
    </submittedName>
</protein>
<dbReference type="PANTHER" id="PTHR31302">
    <property type="entry name" value="TRANSMEMBRANE PROTEIN WITH METALLOPHOSPHOESTERASE DOMAIN-RELATED"/>
    <property type="match status" value="1"/>
</dbReference>
<dbReference type="InterPro" id="IPR051158">
    <property type="entry name" value="Metallophosphoesterase_sf"/>
</dbReference>
<name>A0ABQ6T2N1_9GAMM</name>
<feature type="transmembrane region" description="Helical" evidence="1">
    <location>
        <begin position="40"/>
        <end position="59"/>
    </location>
</feature>
<dbReference type="RefSeq" id="WP_150454304.1">
    <property type="nucleotide sequence ID" value="NZ_VYKI01000007.1"/>
</dbReference>
<keyword evidence="1" id="KW-0472">Membrane</keyword>
<keyword evidence="1" id="KW-1133">Transmembrane helix</keyword>
<dbReference type="PANTHER" id="PTHR31302:SF0">
    <property type="entry name" value="TRANSMEMBRANE PROTEIN WITH METALLOPHOSPHOESTERASE DOMAIN"/>
    <property type="match status" value="1"/>
</dbReference>
<reference evidence="3 4" key="1">
    <citation type="journal article" date="2020" name="Antonie Van Leeuwenhoek">
        <title>Stenotrophomonas cyclobalanopsidis sp. nov., isolated from the leaf spot disease of Cyclobalanopsis patelliformis.</title>
        <authorList>
            <person name="Bian D.R."/>
            <person name="Xue H."/>
            <person name="Piao C.G."/>
            <person name="Li Y."/>
        </authorList>
    </citation>
    <scope>NUCLEOTIDE SEQUENCE [LARGE SCALE GENOMIC DNA]</scope>
    <source>
        <strain evidence="3 4">TPQG1-4</strain>
    </source>
</reference>
<evidence type="ECO:0000313" key="3">
    <source>
        <dbReference type="EMBL" id="KAA9000313.1"/>
    </source>
</evidence>
<sequence length="385" mass="41257">MAGPTFWNAAVLSTIGLLMGLYVAWRLFWPLRLPVWAKALLSLLLVGLAVQLRIVATFWGTMASPEIPKMAIAVLATGSTAVLLLALAMLLFDAGLLAARVLRLPRAVSALRTPLLRPLAAGAAFLLSAYGVSQGMAVPKPRQVEVSIKDLPAAFDGYRMLQLTDIHASRLLTGDWVRQVVAESNALKPDLIVITGDLIDGTVDARRDDFRPLGDLQAPDGVIAITGNHEYYAQYSDWMRAFRALRMQVLENSHTQVRRGDAALTIAGVTDPVAARYGLPLPDLQAALAGADPAAPVILLDHRPRNAADAAARGVKLQLSGHTHGGQIIGMDQLVKRANGGFVSGRYEVDGMILYVSNGAGLWAGFPARIGVPSEITLFTLRRAP</sequence>
<gene>
    <name evidence="3" type="ORF">FJU31_08195</name>
</gene>
<evidence type="ECO:0000313" key="4">
    <source>
        <dbReference type="Proteomes" id="UP000326367"/>
    </source>
</evidence>
<dbReference type="Proteomes" id="UP000326367">
    <property type="component" value="Unassembled WGS sequence"/>
</dbReference>
<dbReference type="SUPFAM" id="SSF56300">
    <property type="entry name" value="Metallo-dependent phosphatases"/>
    <property type="match status" value="1"/>
</dbReference>
<dbReference type="Gene3D" id="3.60.21.10">
    <property type="match status" value="1"/>
</dbReference>
<dbReference type="InterPro" id="IPR004843">
    <property type="entry name" value="Calcineurin-like_PHP"/>
</dbReference>
<dbReference type="Pfam" id="PF00149">
    <property type="entry name" value="Metallophos"/>
    <property type="match status" value="1"/>
</dbReference>
<dbReference type="InterPro" id="IPR029052">
    <property type="entry name" value="Metallo-depent_PP-like"/>
</dbReference>
<keyword evidence="1" id="KW-0812">Transmembrane</keyword>
<organism evidence="3 4">
    <name type="scientific">Stenotrophomonas cyclobalanopsidis</name>
    <dbReference type="NCBI Taxonomy" id="2771362"/>
    <lineage>
        <taxon>Bacteria</taxon>
        <taxon>Pseudomonadati</taxon>
        <taxon>Pseudomonadota</taxon>
        <taxon>Gammaproteobacteria</taxon>
        <taxon>Lysobacterales</taxon>
        <taxon>Lysobacteraceae</taxon>
        <taxon>Stenotrophomonas</taxon>
    </lineage>
</organism>
<accession>A0ABQ6T2N1</accession>
<proteinExistence type="predicted"/>
<evidence type="ECO:0000256" key="1">
    <source>
        <dbReference type="SAM" id="Phobius"/>
    </source>
</evidence>
<evidence type="ECO:0000259" key="2">
    <source>
        <dbReference type="Pfam" id="PF00149"/>
    </source>
</evidence>
<keyword evidence="4" id="KW-1185">Reference proteome</keyword>
<feature type="transmembrane region" description="Helical" evidence="1">
    <location>
        <begin position="6"/>
        <end position="28"/>
    </location>
</feature>
<feature type="domain" description="Calcineurin-like phosphoesterase" evidence="2">
    <location>
        <begin position="159"/>
        <end position="325"/>
    </location>
</feature>
<feature type="transmembrane region" description="Helical" evidence="1">
    <location>
        <begin position="71"/>
        <end position="94"/>
    </location>
</feature>
<dbReference type="CDD" id="cd07385">
    <property type="entry name" value="MPP_YkuE_C"/>
    <property type="match status" value="1"/>
</dbReference>
<dbReference type="EMBL" id="VYKI01000007">
    <property type="protein sequence ID" value="KAA9000313.1"/>
    <property type="molecule type" value="Genomic_DNA"/>
</dbReference>
<comment type="caution">
    <text evidence="3">The sequence shown here is derived from an EMBL/GenBank/DDBJ whole genome shotgun (WGS) entry which is preliminary data.</text>
</comment>